<dbReference type="Proteomes" id="UP000466799">
    <property type="component" value="Unassembled WGS sequence"/>
</dbReference>
<sequence length="85" mass="9848">MGSKTELTRVFVSWVKEQDPEVLAEVIEKHNVNQVKVKAGWLHYIWETNGRFSKFEVPQNVANEAWASGEKMAFLKQMTSFQVSF</sequence>
<reference evidence="2 3" key="1">
    <citation type="submission" date="2018-01" db="EMBL/GenBank/DDBJ databases">
        <title>Draft genome sequence of the feruloyl esterase-producing strain Lactobacillus fermentum CRL 1446, isolated from artisanal goat milk cheese.</title>
        <authorList>
            <person name="Abeijon Mukdsi M.C."/>
            <person name="Saavedra L."/>
            <person name="Gauffin Cano M.P."/>
            <person name="Hebert E.M."/>
            <person name="Medina R.B."/>
        </authorList>
    </citation>
    <scope>NUCLEOTIDE SEQUENCE [LARGE SCALE GENOMIC DNA]</scope>
    <source>
        <strain evidence="2 3">CRL 1446</strain>
    </source>
</reference>
<dbReference type="EMBL" id="POTQ01000036">
    <property type="protein sequence ID" value="PNV57015.1"/>
    <property type="molecule type" value="Genomic_DNA"/>
</dbReference>
<dbReference type="AlphaFoldDB" id="A0A2K2TFS8"/>
<comment type="caution">
    <text evidence="2">The sequence shown here is derived from an EMBL/GenBank/DDBJ whole genome shotgun (WGS) entry which is preliminary data.</text>
</comment>
<organism evidence="2 3">
    <name type="scientific">Limosilactobacillus fermentum</name>
    <name type="common">Lactobacillus fermentum</name>
    <dbReference type="NCBI Taxonomy" id="1613"/>
    <lineage>
        <taxon>Bacteria</taxon>
        <taxon>Bacillati</taxon>
        <taxon>Bacillota</taxon>
        <taxon>Bacilli</taxon>
        <taxon>Lactobacillales</taxon>
        <taxon>Lactobacillaceae</taxon>
        <taxon>Limosilactobacillus</taxon>
    </lineage>
</organism>
<evidence type="ECO:0000313" key="1">
    <source>
        <dbReference type="EMBL" id="MPQ36066.1"/>
    </source>
</evidence>
<name>A0A2K2TFS8_LIMFE</name>
<evidence type="ECO:0000313" key="3">
    <source>
        <dbReference type="Proteomes" id="UP000236514"/>
    </source>
</evidence>
<dbReference type="RefSeq" id="WP_021349882.1">
    <property type="nucleotide sequence ID" value="NZ_CABJBV010000009.1"/>
</dbReference>
<dbReference type="EMBL" id="WHJL01000135">
    <property type="protein sequence ID" value="MPQ36066.1"/>
    <property type="molecule type" value="Genomic_DNA"/>
</dbReference>
<proteinExistence type="predicted"/>
<accession>A0A2K2TFS8</accession>
<evidence type="ECO:0000313" key="4">
    <source>
        <dbReference type="Proteomes" id="UP000466799"/>
    </source>
</evidence>
<protein>
    <submittedName>
        <fullName evidence="2">Uncharacterized protein</fullName>
    </submittedName>
</protein>
<dbReference type="Proteomes" id="UP000236514">
    <property type="component" value="Unassembled WGS sequence"/>
</dbReference>
<gene>
    <name evidence="2" type="ORF">C1Y38_10610</name>
    <name evidence="1" type="ORF">GC247_09485</name>
</gene>
<evidence type="ECO:0000313" key="2">
    <source>
        <dbReference type="EMBL" id="PNV57015.1"/>
    </source>
</evidence>
<reference evidence="1 4" key="2">
    <citation type="submission" date="2019-10" db="EMBL/GenBank/DDBJ databases">
        <title>Genome Sequencing and assembly of Lactobacillus fermentum I2, a lactic acid bacteria.</title>
        <authorList>
            <person name="Lopes L.S."/>
            <person name="Persinoti G.F."/>
            <person name="Riano-Pachon D.M."/>
            <person name="Labate C.A."/>
        </authorList>
    </citation>
    <scope>NUCLEOTIDE SEQUENCE [LARGE SCALE GENOMIC DNA]</scope>
    <source>
        <strain evidence="1 4">I2</strain>
    </source>
</reference>